<dbReference type="InterPro" id="IPR008271">
    <property type="entry name" value="Ser/Thr_kinase_AS"/>
</dbReference>
<dbReference type="Pfam" id="PF00069">
    <property type="entry name" value="Pkinase"/>
    <property type="match status" value="1"/>
</dbReference>
<name>A0A9Q9ERC3_9PEZI</name>
<organism evidence="2 3">
    <name type="scientific">Septoria linicola</name>
    <dbReference type="NCBI Taxonomy" id="215465"/>
    <lineage>
        <taxon>Eukaryota</taxon>
        <taxon>Fungi</taxon>
        <taxon>Dikarya</taxon>
        <taxon>Ascomycota</taxon>
        <taxon>Pezizomycotina</taxon>
        <taxon>Dothideomycetes</taxon>
        <taxon>Dothideomycetidae</taxon>
        <taxon>Mycosphaerellales</taxon>
        <taxon>Mycosphaerellaceae</taxon>
        <taxon>Septoria</taxon>
    </lineage>
</organism>
<dbReference type="EMBL" id="CP099433">
    <property type="protein sequence ID" value="USW59762.1"/>
    <property type="molecule type" value="Genomic_DNA"/>
</dbReference>
<dbReference type="PROSITE" id="PS00108">
    <property type="entry name" value="PROTEIN_KINASE_ST"/>
    <property type="match status" value="1"/>
</dbReference>
<accession>A0A9Q9ERC3</accession>
<evidence type="ECO:0000313" key="3">
    <source>
        <dbReference type="Proteomes" id="UP001056384"/>
    </source>
</evidence>
<dbReference type="AlphaFoldDB" id="A0A9Q9ERC3"/>
<gene>
    <name evidence="2" type="ORF">Slin15195_G130810</name>
</gene>
<dbReference type="Proteomes" id="UP001056384">
    <property type="component" value="Chromosome 16"/>
</dbReference>
<dbReference type="PANTHER" id="PTHR44167:SF24">
    <property type="entry name" value="SERINE_THREONINE-PROTEIN KINASE CHK2"/>
    <property type="match status" value="1"/>
</dbReference>
<keyword evidence="2" id="KW-0418">Kinase</keyword>
<reference evidence="2" key="1">
    <citation type="submission" date="2022-06" db="EMBL/GenBank/DDBJ databases">
        <title>Complete genome sequences of two strains of the flax pathogen Septoria linicola.</title>
        <authorList>
            <person name="Lapalu N."/>
            <person name="Simon A."/>
            <person name="Demenou B."/>
            <person name="Paumier D."/>
            <person name="Guillot M.-P."/>
            <person name="Gout L."/>
            <person name="Valade R."/>
        </authorList>
    </citation>
    <scope>NUCLEOTIDE SEQUENCE</scope>
    <source>
        <strain evidence="2">SE15195</strain>
    </source>
</reference>
<proteinExistence type="predicted"/>
<dbReference type="Gene3D" id="1.10.510.10">
    <property type="entry name" value="Transferase(Phosphotransferase) domain 1"/>
    <property type="match status" value="1"/>
</dbReference>
<dbReference type="GO" id="GO:0004674">
    <property type="term" value="F:protein serine/threonine kinase activity"/>
    <property type="evidence" value="ECO:0007669"/>
    <property type="project" value="TreeGrafter"/>
</dbReference>
<dbReference type="PROSITE" id="PS50011">
    <property type="entry name" value="PROTEIN_KINASE_DOM"/>
    <property type="match status" value="1"/>
</dbReference>
<protein>
    <submittedName>
        <fullName evidence="2">Serine/threonine-protein kinase, active</fullName>
    </submittedName>
</protein>
<dbReference type="GO" id="GO:0005634">
    <property type="term" value="C:nucleus"/>
    <property type="evidence" value="ECO:0007669"/>
    <property type="project" value="TreeGrafter"/>
</dbReference>
<dbReference type="SUPFAM" id="SSF56112">
    <property type="entry name" value="Protein kinase-like (PK-like)"/>
    <property type="match status" value="1"/>
</dbReference>
<dbReference type="GO" id="GO:0044773">
    <property type="term" value="P:mitotic DNA damage checkpoint signaling"/>
    <property type="evidence" value="ECO:0007669"/>
    <property type="project" value="TreeGrafter"/>
</dbReference>
<dbReference type="PANTHER" id="PTHR44167">
    <property type="entry name" value="OVARIAN-SPECIFIC SERINE/THREONINE-PROTEIN KINASE LOK-RELATED"/>
    <property type="match status" value="1"/>
</dbReference>
<sequence>MGDAAFRFASLTPTNAQAQQNFSAVAEKLQAQPATQYAHHRKFVHISPTQAPLLDPARSMTSESSDDGVLVKSPAAALLWSGYYIFSYNVLPAVARNGWAIGGGDRDIDPDTGLVDFLTDTSGGMLKRFAEFRFDHEGVFFLSARHTGVQMDGRPVKKYIHQTVASSTTLRFGSCDYRLDFEQPPAEEESAVQRRKNTFLAEAGITHHDPHPASSATPTPSHHEVTLGDWYIRAITGRTRQSTIKCAIRKIATETAACKTLPRHSVDQSRLIDEEIETYRDIHQKLLAKGPDSRGRQHVRRLRDVHYSSGHDTWRAGHDDEVTLFWMPFAHHTLSEFCYSEVAATPPRTVGTSDERKTWLTQLLFVLADFASMDYAHRDIKPGNIMICHHSDEESRYLSVIDLQQATVVPNGGKSPVPGSWGTKQYLAPEAENTAYSETYTTKVDVFSAGAVGYGLFVGRMPWTIPELNVFRWFPPPPQGSAAWGSSDTGRAVKRSRDAMTLYQMEMQRLAGFPADSIEHLLCQMLRDDPQQRITAEQALLHPSLAAAQREHAMDMVHSGQKRRRERTRT</sequence>
<dbReference type="InterPro" id="IPR000719">
    <property type="entry name" value="Prot_kinase_dom"/>
</dbReference>
<keyword evidence="2" id="KW-0808">Transferase</keyword>
<dbReference type="InterPro" id="IPR011009">
    <property type="entry name" value="Kinase-like_dom_sf"/>
</dbReference>
<feature type="domain" description="Protein kinase" evidence="1">
    <location>
        <begin position="230"/>
        <end position="545"/>
    </location>
</feature>
<dbReference type="OrthoDB" id="3644485at2759"/>
<keyword evidence="3" id="KW-1185">Reference proteome</keyword>
<evidence type="ECO:0000259" key="1">
    <source>
        <dbReference type="PROSITE" id="PS50011"/>
    </source>
</evidence>
<evidence type="ECO:0000313" key="2">
    <source>
        <dbReference type="EMBL" id="USW59762.1"/>
    </source>
</evidence>
<dbReference type="SMART" id="SM00220">
    <property type="entry name" value="S_TKc"/>
    <property type="match status" value="1"/>
</dbReference>
<dbReference type="GO" id="GO:0005524">
    <property type="term" value="F:ATP binding"/>
    <property type="evidence" value="ECO:0007669"/>
    <property type="project" value="InterPro"/>
</dbReference>